<dbReference type="InterPro" id="IPR033954">
    <property type="entry name" value="DiS-bond_Isoase_DsbC/G"/>
</dbReference>
<protein>
    <recommendedName>
        <fullName evidence="7">Thiol:disulfide interchange protein</fullName>
    </recommendedName>
</protein>
<feature type="chain" id="PRO_5010006191" description="Thiol:disulfide interchange protein" evidence="7">
    <location>
        <begin position="22"/>
        <end position="235"/>
    </location>
</feature>
<dbReference type="GO" id="GO:0042597">
    <property type="term" value="C:periplasmic space"/>
    <property type="evidence" value="ECO:0007669"/>
    <property type="project" value="UniProtKB-SubCell"/>
</dbReference>
<organism evidence="10 11">
    <name type="scientific">Methylomonas koyamae</name>
    <dbReference type="NCBI Taxonomy" id="702114"/>
    <lineage>
        <taxon>Bacteria</taxon>
        <taxon>Pseudomonadati</taxon>
        <taxon>Pseudomonadota</taxon>
        <taxon>Gammaproteobacteria</taxon>
        <taxon>Methylococcales</taxon>
        <taxon>Methylococcaceae</taxon>
        <taxon>Methylomonas</taxon>
    </lineage>
</organism>
<dbReference type="EMBL" id="LUUJ01000082">
    <property type="protein sequence ID" value="OAI15356.1"/>
    <property type="molecule type" value="Genomic_DNA"/>
</dbReference>
<evidence type="ECO:0000259" key="9">
    <source>
        <dbReference type="Pfam" id="PF13098"/>
    </source>
</evidence>
<gene>
    <name evidence="10" type="ORF">A1507_14230</name>
</gene>
<evidence type="ECO:0000256" key="2">
    <source>
        <dbReference type="ARBA" id="ARBA00009813"/>
    </source>
</evidence>
<comment type="similarity">
    <text evidence="2 7">Belongs to the thioredoxin family. DsbC subfamily.</text>
</comment>
<dbReference type="PROSITE" id="PS51257">
    <property type="entry name" value="PROKAR_LIPOPROTEIN"/>
    <property type="match status" value="1"/>
</dbReference>
<evidence type="ECO:0000256" key="7">
    <source>
        <dbReference type="RuleBase" id="RU364038"/>
    </source>
</evidence>
<dbReference type="InterPro" id="IPR036249">
    <property type="entry name" value="Thioredoxin-like_sf"/>
</dbReference>
<dbReference type="CDD" id="cd03020">
    <property type="entry name" value="DsbA_DsbC_DsbG"/>
    <property type="match status" value="1"/>
</dbReference>
<evidence type="ECO:0000256" key="4">
    <source>
        <dbReference type="ARBA" id="ARBA00022764"/>
    </source>
</evidence>
<feature type="signal peptide" evidence="7">
    <location>
        <begin position="1"/>
        <end position="21"/>
    </location>
</feature>
<dbReference type="AlphaFoldDB" id="A0A177NBB3"/>
<dbReference type="Proteomes" id="UP000077857">
    <property type="component" value="Unassembled WGS sequence"/>
</dbReference>
<keyword evidence="3 7" id="KW-0732">Signal</keyword>
<dbReference type="Pfam" id="PF10411">
    <property type="entry name" value="DsbC_N"/>
    <property type="match status" value="1"/>
</dbReference>
<evidence type="ECO:0000256" key="1">
    <source>
        <dbReference type="ARBA" id="ARBA00004418"/>
    </source>
</evidence>
<dbReference type="OrthoDB" id="12976at2"/>
<keyword evidence="6 7" id="KW-0676">Redox-active center</keyword>
<proteinExistence type="inferred from homology"/>
<reference evidence="10 11" key="1">
    <citation type="submission" date="2016-03" db="EMBL/GenBank/DDBJ databases">
        <authorList>
            <person name="Ploux O."/>
        </authorList>
    </citation>
    <scope>NUCLEOTIDE SEQUENCE [LARGE SCALE GENOMIC DNA]</scope>
    <source>
        <strain evidence="10 11">R-45378</strain>
    </source>
</reference>
<evidence type="ECO:0000313" key="11">
    <source>
        <dbReference type="Proteomes" id="UP000077857"/>
    </source>
</evidence>
<dbReference type="Gene3D" id="3.40.30.10">
    <property type="entry name" value="Glutaredoxin"/>
    <property type="match status" value="1"/>
</dbReference>
<name>A0A177NBB3_9GAMM</name>
<dbReference type="InterPro" id="IPR051470">
    <property type="entry name" value="Thiol:disulfide_interchange"/>
</dbReference>
<dbReference type="InterPro" id="IPR009094">
    <property type="entry name" value="DiS-bond_isomerase_DsbC/G_N_sf"/>
</dbReference>
<comment type="caution">
    <text evidence="10">The sequence shown here is derived from an EMBL/GenBank/DDBJ whole genome shotgun (WGS) entry which is preliminary data.</text>
</comment>
<evidence type="ECO:0000259" key="8">
    <source>
        <dbReference type="Pfam" id="PF10411"/>
    </source>
</evidence>
<sequence>MKKISHLLALSAAIACGQAVADEAAIKKALSEFMPEGKIDAVKPSEIHGLYEVTMGGNIFYASEDGKYLVQGQLFDVQAKKNITETKLAGARKAELDKLGEQKMIIFKPETPKHTVSVFTDIDCGYCRKLHSEIDQYLAQGITVRYMFFPRAGKGSDSYKKAVSVWCAADRNKALTSAKKGESLDSKSCENPVDEHMALGEAFGMNGTPMIVTQKGNILPGYVPAAQLAKILASE</sequence>
<dbReference type="Gene3D" id="3.10.450.70">
    <property type="entry name" value="Disulphide bond isomerase, DsbC/G, N-terminal"/>
    <property type="match status" value="1"/>
</dbReference>
<comment type="subcellular location">
    <subcellularLocation>
        <location evidence="1 7">Periplasm</location>
    </subcellularLocation>
</comment>
<evidence type="ECO:0000256" key="3">
    <source>
        <dbReference type="ARBA" id="ARBA00022729"/>
    </source>
</evidence>
<dbReference type="SUPFAM" id="SSF52833">
    <property type="entry name" value="Thioredoxin-like"/>
    <property type="match status" value="1"/>
</dbReference>
<dbReference type="RefSeq" id="WP_064040835.1">
    <property type="nucleotide sequence ID" value="NZ_LUUJ01000082.1"/>
</dbReference>
<dbReference type="InterPro" id="IPR012336">
    <property type="entry name" value="Thioredoxin-like_fold"/>
</dbReference>
<dbReference type="Pfam" id="PF13098">
    <property type="entry name" value="Thioredoxin_2"/>
    <property type="match status" value="1"/>
</dbReference>
<evidence type="ECO:0000313" key="10">
    <source>
        <dbReference type="EMBL" id="OAI15356.1"/>
    </source>
</evidence>
<dbReference type="PANTHER" id="PTHR35272">
    <property type="entry name" value="THIOL:DISULFIDE INTERCHANGE PROTEIN DSBC-RELATED"/>
    <property type="match status" value="1"/>
</dbReference>
<evidence type="ECO:0000256" key="5">
    <source>
        <dbReference type="ARBA" id="ARBA00023157"/>
    </source>
</evidence>
<comment type="function">
    <text evidence="7">Required for disulfide bond formation in some periplasmic proteins. Acts by transferring its disulfide bond to other proteins and is reduced in the process.</text>
</comment>
<keyword evidence="4 7" id="KW-0574">Periplasm</keyword>
<keyword evidence="5" id="KW-1015">Disulfide bond</keyword>
<dbReference type="SUPFAM" id="SSF54423">
    <property type="entry name" value="DsbC/DsbG N-terminal domain-like"/>
    <property type="match status" value="1"/>
</dbReference>
<accession>A0A177NBB3</accession>
<feature type="domain" description="Thioredoxin-like fold" evidence="9">
    <location>
        <begin position="112"/>
        <end position="232"/>
    </location>
</feature>
<evidence type="ECO:0000256" key="6">
    <source>
        <dbReference type="ARBA" id="ARBA00023284"/>
    </source>
</evidence>
<feature type="domain" description="Disulphide bond isomerase DsbC/G N-terminal" evidence="8">
    <location>
        <begin position="18"/>
        <end position="85"/>
    </location>
</feature>
<dbReference type="PANTHER" id="PTHR35272:SF3">
    <property type="entry name" value="THIOL:DISULFIDE INTERCHANGE PROTEIN DSBC"/>
    <property type="match status" value="1"/>
</dbReference>
<dbReference type="InterPro" id="IPR018950">
    <property type="entry name" value="DiS-bond_isomerase_DsbC/G_N"/>
</dbReference>